<evidence type="ECO:0000313" key="1">
    <source>
        <dbReference type="EMBL" id="GMF29784.1"/>
    </source>
</evidence>
<dbReference type="GO" id="GO:0030798">
    <property type="term" value="F:trans-aconitate 2-methyltransferase activity"/>
    <property type="evidence" value="ECO:0007669"/>
    <property type="project" value="InterPro"/>
</dbReference>
<reference evidence="1" key="1">
    <citation type="submission" date="2023-04" db="EMBL/GenBank/DDBJ databases">
        <title>Phytophthora lilii NBRC 32176.</title>
        <authorList>
            <person name="Ichikawa N."/>
            <person name="Sato H."/>
            <person name="Tonouchi N."/>
        </authorList>
    </citation>
    <scope>NUCLEOTIDE SEQUENCE</scope>
    <source>
        <strain evidence="1">NBRC 32176</strain>
    </source>
</reference>
<dbReference type="OrthoDB" id="66144at2759"/>
<sequence>MWVTKYAHILESENSVADFTSSTGFRSFMKALDEPSTDAVQFEQKYRELVAEAYPKQSDGSTIFNFKRFFVIATKPL</sequence>
<comment type="caution">
    <text evidence="1">The sequence shown here is derived from an EMBL/GenBank/DDBJ whole genome shotgun (WGS) entry which is preliminary data.</text>
</comment>
<protein>
    <submittedName>
        <fullName evidence="1">Unnamed protein product</fullName>
    </submittedName>
</protein>
<dbReference type="AlphaFoldDB" id="A0A9W6UAJ6"/>
<accession>A0A9W6UAJ6</accession>
<dbReference type="InterPro" id="IPR023149">
    <property type="entry name" value="Trans_acon_MeTrfase_C"/>
</dbReference>
<proteinExistence type="predicted"/>
<keyword evidence="2" id="KW-1185">Reference proteome</keyword>
<gene>
    <name evidence="1" type="ORF">Plil01_001266700</name>
</gene>
<organism evidence="1 2">
    <name type="scientific">Phytophthora lilii</name>
    <dbReference type="NCBI Taxonomy" id="2077276"/>
    <lineage>
        <taxon>Eukaryota</taxon>
        <taxon>Sar</taxon>
        <taxon>Stramenopiles</taxon>
        <taxon>Oomycota</taxon>
        <taxon>Peronosporomycetes</taxon>
        <taxon>Peronosporales</taxon>
        <taxon>Peronosporaceae</taxon>
        <taxon>Phytophthora</taxon>
    </lineage>
</organism>
<name>A0A9W6UAJ6_9STRA</name>
<evidence type="ECO:0000313" key="2">
    <source>
        <dbReference type="Proteomes" id="UP001165083"/>
    </source>
</evidence>
<dbReference type="EMBL" id="BSXW01000797">
    <property type="protein sequence ID" value="GMF29784.1"/>
    <property type="molecule type" value="Genomic_DNA"/>
</dbReference>
<dbReference type="Gene3D" id="3.40.50.150">
    <property type="entry name" value="Vaccinia Virus protein VP39"/>
    <property type="match status" value="1"/>
</dbReference>
<dbReference type="Proteomes" id="UP001165083">
    <property type="component" value="Unassembled WGS sequence"/>
</dbReference>
<dbReference type="InterPro" id="IPR029063">
    <property type="entry name" value="SAM-dependent_MTases_sf"/>
</dbReference>
<dbReference type="Gene3D" id="1.10.150.290">
    <property type="entry name" value="S-adenosyl-L-methionine-dependent methyltransferases"/>
    <property type="match status" value="1"/>
</dbReference>